<feature type="transmembrane region" description="Helical" evidence="2">
    <location>
        <begin position="62"/>
        <end position="84"/>
    </location>
</feature>
<evidence type="ECO:0008006" key="5">
    <source>
        <dbReference type="Google" id="ProtNLM"/>
    </source>
</evidence>
<feature type="compositionally biased region" description="Basic and acidic residues" evidence="1">
    <location>
        <begin position="166"/>
        <end position="178"/>
    </location>
</feature>
<feature type="compositionally biased region" description="Polar residues" evidence="1">
    <location>
        <begin position="95"/>
        <end position="105"/>
    </location>
</feature>
<sequence length="297" mass="32148">MKRAAGKPAALSRSAGVTSLSANRDRPDTAGADSIRSALPSLVRVTRAWRERLGDRLGERTFALVATIALELLFLAVLLSLGMYRDAPEVQPASRITTFDTSQSPAPAEEDSGETPPDAAQEQPQPAEVRPAPVRPTPLDIVPLPRPVLRPIPVQPPIPEPVDTPPDDRPRAVIRADRTYGPPDTGGRSRSGDSEIVGTAPDGEPLYAAQWFRKPTRQEMSGYLSTVEAPAWALIACKTAPRWAVVDCVPIDQYPASSNIMNAVLAAAWQFQVRPPRRGGETLVGSWVRIRISYGRS</sequence>
<keyword evidence="2" id="KW-0812">Transmembrane</keyword>
<name>A0A4T3F394_9SPHN</name>
<comment type="caution">
    <text evidence="3">The sequence shown here is derived from an EMBL/GenBank/DDBJ whole genome shotgun (WGS) entry which is preliminary data.</text>
</comment>
<proteinExistence type="predicted"/>
<evidence type="ECO:0000256" key="1">
    <source>
        <dbReference type="SAM" id="MobiDB-lite"/>
    </source>
</evidence>
<evidence type="ECO:0000313" key="4">
    <source>
        <dbReference type="Proteomes" id="UP000309389"/>
    </source>
</evidence>
<keyword evidence="2" id="KW-0472">Membrane</keyword>
<reference evidence="3 4" key="1">
    <citation type="submission" date="2019-04" db="EMBL/GenBank/DDBJ databases">
        <title>Altererythrobacter aquimixticola sp. nov., isolated from sediment of junction between the ocean and a freshwater spring.</title>
        <authorList>
            <person name="Yoon J.-H."/>
        </authorList>
    </citation>
    <scope>NUCLEOTIDE SEQUENCE [LARGE SCALE GENOMIC DNA]</scope>
    <source>
        <strain evidence="3 4">SSKS-13</strain>
    </source>
</reference>
<dbReference type="Proteomes" id="UP000309389">
    <property type="component" value="Unassembled WGS sequence"/>
</dbReference>
<feature type="compositionally biased region" description="Low complexity" evidence="1">
    <location>
        <begin position="114"/>
        <end position="143"/>
    </location>
</feature>
<dbReference type="RefSeq" id="WP_136693640.1">
    <property type="nucleotide sequence ID" value="NZ_SSHH01000002.1"/>
</dbReference>
<evidence type="ECO:0000256" key="2">
    <source>
        <dbReference type="SAM" id="Phobius"/>
    </source>
</evidence>
<evidence type="ECO:0000313" key="3">
    <source>
        <dbReference type="EMBL" id="TIX50620.1"/>
    </source>
</evidence>
<dbReference type="AlphaFoldDB" id="A0A4T3F394"/>
<feature type="compositionally biased region" description="Pro residues" evidence="1">
    <location>
        <begin position="144"/>
        <end position="164"/>
    </location>
</feature>
<dbReference type="EMBL" id="SSHH01000002">
    <property type="protein sequence ID" value="TIX50620.1"/>
    <property type="molecule type" value="Genomic_DNA"/>
</dbReference>
<feature type="region of interest" description="Disordered" evidence="1">
    <location>
        <begin position="95"/>
        <end position="202"/>
    </location>
</feature>
<dbReference type="OrthoDB" id="7410762at2"/>
<protein>
    <recommendedName>
        <fullName evidence="5">Energy transducer TonB</fullName>
    </recommendedName>
</protein>
<keyword evidence="4" id="KW-1185">Reference proteome</keyword>
<feature type="region of interest" description="Disordered" evidence="1">
    <location>
        <begin position="1"/>
        <end position="33"/>
    </location>
</feature>
<organism evidence="3 4">
    <name type="scientific">Alteraurantiacibacter aquimixticola</name>
    <dbReference type="NCBI Taxonomy" id="2489173"/>
    <lineage>
        <taxon>Bacteria</taxon>
        <taxon>Pseudomonadati</taxon>
        <taxon>Pseudomonadota</taxon>
        <taxon>Alphaproteobacteria</taxon>
        <taxon>Sphingomonadales</taxon>
        <taxon>Erythrobacteraceae</taxon>
        <taxon>Alteraurantiacibacter</taxon>
    </lineage>
</organism>
<accession>A0A4T3F394</accession>
<keyword evidence="2" id="KW-1133">Transmembrane helix</keyword>
<gene>
    <name evidence="3" type="ORF">E5222_10205</name>
</gene>